<reference evidence="3 4" key="1">
    <citation type="submission" date="2016-10" db="EMBL/GenBank/DDBJ databases">
        <authorList>
            <person name="de Groot N.N."/>
        </authorList>
    </citation>
    <scope>NUCLEOTIDE SEQUENCE [LARGE SCALE GENOMIC DNA]</scope>
    <source>
        <strain evidence="3 4">DSM 12271</strain>
    </source>
</reference>
<protein>
    <submittedName>
        <fullName evidence="3">Copper amine oxidase N-terminal domain-containing protein</fullName>
    </submittedName>
</protein>
<sequence length="473" mass="54952">MNSKITKTLLIIVSITYVFVGVFIMPKGVPKESKENFGCEISRSNAQNFIKLTKEQSKNAEIDAIISKENKADLKIFLENKQIMTSTDIYNVNNRYYLDLQEFVSGLGYSLEIDKNKITIDIDEDKTVQINLSNQRWKLNDSVFELRGRAVLVDDKPYISLIDIDEIFNLKCTWKTESNEINLYKSKEENDIVQKQCSTNKCKKEKFAFIRLEDVTAGSVYLNGDNLEKLRAVGDLLKEKGQAFHVAWIPRYVNPQESVDNDITENINCINSDFLYTLDYLINRGAIVGLHGYTHQYGDEESVIGSEFMEDHHLTAKEEKERVESAIKSAITLNIPYEFFETPHYRSSERFQSLLEKYFNYVYEPCIGVWNKEVYISKRNKVTKYIPAPLGYIEDRNVADMINKIRNNINNKDMLQSFYYHPSKELDDIVLKRDKNGYPYYEYKESSILKILLDELSKDGYKLESIALADKNE</sequence>
<dbReference type="InterPro" id="IPR018763">
    <property type="entry name" value="DUF2334"/>
</dbReference>
<dbReference type="Pfam" id="PF07833">
    <property type="entry name" value="Cu_amine_oxidN1"/>
    <property type="match status" value="1"/>
</dbReference>
<keyword evidence="4" id="KW-1185">Reference proteome</keyword>
<evidence type="ECO:0000313" key="4">
    <source>
        <dbReference type="Proteomes" id="UP000198619"/>
    </source>
</evidence>
<gene>
    <name evidence="3" type="ORF">SAMN04488528_104522</name>
</gene>
<feature type="domain" description="Copper amine oxidase-like N-terminal" evidence="2">
    <location>
        <begin position="78"/>
        <end position="181"/>
    </location>
</feature>
<feature type="transmembrane region" description="Helical" evidence="1">
    <location>
        <begin position="9"/>
        <end position="26"/>
    </location>
</feature>
<keyword evidence="1" id="KW-0472">Membrane</keyword>
<dbReference type="EMBL" id="FOKI01000045">
    <property type="protein sequence ID" value="SFB40923.1"/>
    <property type="molecule type" value="Genomic_DNA"/>
</dbReference>
<keyword evidence="1" id="KW-1133">Transmembrane helix</keyword>
<proteinExistence type="predicted"/>
<dbReference type="InterPro" id="IPR012854">
    <property type="entry name" value="Cu_amine_oxidase-like_N"/>
</dbReference>
<dbReference type="RefSeq" id="WP_177199477.1">
    <property type="nucleotide sequence ID" value="NZ_FOKI01000045.1"/>
</dbReference>
<dbReference type="GO" id="GO:0005975">
    <property type="term" value="P:carbohydrate metabolic process"/>
    <property type="evidence" value="ECO:0007669"/>
    <property type="project" value="InterPro"/>
</dbReference>
<dbReference type="SUPFAM" id="SSF88713">
    <property type="entry name" value="Glycoside hydrolase/deacetylase"/>
    <property type="match status" value="1"/>
</dbReference>
<evidence type="ECO:0000313" key="3">
    <source>
        <dbReference type="EMBL" id="SFB40923.1"/>
    </source>
</evidence>
<dbReference type="Proteomes" id="UP000198619">
    <property type="component" value="Unassembled WGS sequence"/>
</dbReference>
<keyword evidence="1" id="KW-0812">Transmembrane</keyword>
<evidence type="ECO:0000256" key="1">
    <source>
        <dbReference type="SAM" id="Phobius"/>
    </source>
</evidence>
<dbReference type="Gene3D" id="3.20.20.370">
    <property type="entry name" value="Glycoside hydrolase/deacetylase"/>
    <property type="match status" value="1"/>
</dbReference>
<organism evidence="3 4">
    <name type="scientific">Clostridium frigidicarnis</name>
    <dbReference type="NCBI Taxonomy" id="84698"/>
    <lineage>
        <taxon>Bacteria</taxon>
        <taxon>Bacillati</taxon>
        <taxon>Bacillota</taxon>
        <taxon>Clostridia</taxon>
        <taxon>Eubacteriales</taxon>
        <taxon>Clostridiaceae</taxon>
        <taxon>Clostridium</taxon>
    </lineage>
</organism>
<evidence type="ECO:0000259" key="2">
    <source>
        <dbReference type="Pfam" id="PF07833"/>
    </source>
</evidence>
<dbReference type="InterPro" id="IPR011330">
    <property type="entry name" value="Glyco_hydro/deAcase_b/a-brl"/>
</dbReference>
<name>A0A1I1AXB5_9CLOT</name>
<dbReference type="STRING" id="84698.SAMN04488528_104522"/>
<accession>A0A1I1AXB5</accession>
<dbReference type="Pfam" id="PF10096">
    <property type="entry name" value="DUF2334"/>
    <property type="match status" value="1"/>
</dbReference>
<dbReference type="AlphaFoldDB" id="A0A1I1AXB5"/>